<dbReference type="AlphaFoldDB" id="A0A0U9HLM3"/>
<dbReference type="Proteomes" id="UP000054558">
    <property type="component" value="Chromosome Pltd"/>
</dbReference>
<protein>
    <submittedName>
        <fullName evidence="1">ORF263</fullName>
    </submittedName>
</protein>
<organism evidence="1 2">
    <name type="scientific">Klebsormidium nitens</name>
    <name type="common">Green alga</name>
    <name type="synonym">Ulothrix nitens</name>
    <dbReference type="NCBI Taxonomy" id="105231"/>
    <lineage>
        <taxon>Eukaryota</taxon>
        <taxon>Viridiplantae</taxon>
        <taxon>Streptophyta</taxon>
        <taxon>Klebsormidiophyceae</taxon>
        <taxon>Klebsormidiales</taxon>
        <taxon>Klebsormidiaceae</taxon>
        <taxon>Klebsormidium</taxon>
    </lineage>
</organism>
<gene>
    <name evidence="1" type="primary">ORF263</name>
    <name evidence="1" type="ORF">KFL_018130960</name>
</gene>
<proteinExistence type="predicted"/>
<name>A0A0U9HLM3_KLENI</name>
<reference evidence="1 2" key="1">
    <citation type="journal article" date="2014" name="Nat. Commun.">
        <title>Klebsormidium flaccidum genome reveals primary factors for plant terrestrial adaptation.</title>
        <authorList>
            <person name="Hori K."/>
            <person name="Maruyama F."/>
            <person name="Fujisawa T."/>
            <person name="Togashi T."/>
            <person name="Yamamoto N."/>
            <person name="Seo M."/>
            <person name="Sato S."/>
            <person name="Yamada T."/>
            <person name="Mori H."/>
            <person name="Tajima N."/>
            <person name="Moriyama T."/>
            <person name="Ikeuchi M."/>
            <person name="Watanabe M."/>
            <person name="Wada H."/>
            <person name="Kobayashi K."/>
            <person name="Saito M."/>
            <person name="Masuda T."/>
            <person name="Sasaki-Sekimoto Y."/>
            <person name="Mashiguchi K."/>
            <person name="Awai K."/>
            <person name="Shimojima M."/>
            <person name="Masuda S."/>
            <person name="Iwai M."/>
            <person name="Nobusawa T."/>
            <person name="Narise T."/>
            <person name="Kondo S."/>
            <person name="Saito H."/>
            <person name="Sato R."/>
            <person name="Murakawa M."/>
            <person name="Ihara Y."/>
            <person name="Oshima-Yamada Y."/>
            <person name="Ohtaka K."/>
            <person name="Satoh M."/>
            <person name="Sonobe K."/>
            <person name="Ishii M."/>
            <person name="Ohtani R."/>
            <person name="Kanamori-Sato M."/>
            <person name="Honoki R."/>
            <person name="Miyazaki D."/>
            <person name="Mochizuki H."/>
            <person name="Umetsu J."/>
            <person name="Higashi K."/>
            <person name="Shibata D."/>
            <person name="Kamiya Y."/>
            <person name="Sato N."/>
            <person name="Nakamura Y."/>
            <person name="Tabata S."/>
            <person name="Ida S."/>
            <person name="Kurokawa K."/>
            <person name="Ohta H."/>
        </authorList>
    </citation>
    <scope>NUCLEOTIDE SEQUENCE [LARGE SCALE GENOMIC DNA]</scope>
    <source>
        <strain evidence="1 2">NIES-2285</strain>
    </source>
</reference>
<dbReference type="EMBL" id="DF238762">
    <property type="protein sequence ID" value="GAQ93748.1"/>
    <property type="molecule type" value="Genomic_DNA"/>
</dbReference>
<geneLocation type="chloroplast" evidence="1"/>
<dbReference type="InParanoid" id="A0A0U9HLM3"/>
<keyword evidence="1" id="KW-0934">Plastid</keyword>
<evidence type="ECO:0000313" key="1">
    <source>
        <dbReference type="EMBL" id="GAQ93748.1"/>
    </source>
</evidence>
<sequence length="263" mass="31070">MFKCSIAGSSQAFINKSTYQIKNDKNETFYLDNVSSINVLKDFLLSQAIINRTQSQPLWSMPWTRPFQTSESIFANRTVDLVSFLGPLSQSSTLPSRIAKDWKVNKTIQESLIRYGSYILKNKQIKDNKNQNIFINCRNFNLCKNETFDFFESIIKSQSSLLRSNTWCDESSLIYKLDLFTKNKTFKVRILPKQMVLKANQLYENEEYWHSYFKRNQLHKKNDFEIHIDPYSLSTKVKNNFKNFDQPSSKQINPFFFLLFQKT</sequence>
<accession>A0A0U9HLM3</accession>
<keyword evidence="1" id="KW-0150">Chloroplast</keyword>
<evidence type="ECO:0000313" key="2">
    <source>
        <dbReference type="Proteomes" id="UP000054558"/>
    </source>
</evidence>
<keyword evidence="2" id="KW-1185">Reference proteome</keyword>